<proteinExistence type="predicted"/>
<evidence type="ECO:0000313" key="2">
    <source>
        <dbReference type="Proteomes" id="UP000006695"/>
    </source>
</evidence>
<name>A5GCI2_GEOUR</name>
<dbReference type="AlphaFoldDB" id="A5GCI2"/>
<dbReference type="CDD" id="cd14256">
    <property type="entry name" value="Dockerin_I"/>
    <property type="match status" value="1"/>
</dbReference>
<reference evidence="1 2" key="1">
    <citation type="submission" date="2007-05" db="EMBL/GenBank/DDBJ databases">
        <title>Complete sequence of Geobacter uraniireducens Rf4.</title>
        <authorList>
            <consortium name="US DOE Joint Genome Institute"/>
            <person name="Copeland A."/>
            <person name="Lucas S."/>
            <person name="Lapidus A."/>
            <person name="Barry K."/>
            <person name="Detter J.C."/>
            <person name="Glavina del Rio T."/>
            <person name="Hammon N."/>
            <person name="Israni S."/>
            <person name="Dalin E."/>
            <person name="Tice H."/>
            <person name="Pitluck S."/>
            <person name="Chertkov O."/>
            <person name="Brettin T."/>
            <person name="Bruce D."/>
            <person name="Han C."/>
            <person name="Schmutz J."/>
            <person name="Larimer F."/>
            <person name="Land M."/>
            <person name="Hauser L."/>
            <person name="Kyrpides N."/>
            <person name="Mikhailova N."/>
            <person name="Shelobolina E."/>
            <person name="Aklujkar M."/>
            <person name="Lovley D."/>
            <person name="Richardson P."/>
        </authorList>
    </citation>
    <scope>NUCLEOTIDE SEQUENCE [LARGE SCALE GENOMIC DNA]</scope>
    <source>
        <strain evidence="1 2">Rf4</strain>
    </source>
</reference>
<dbReference type="OrthoDB" id="5504302at2"/>
<dbReference type="Gene3D" id="2.120.10.30">
    <property type="entry name" value="TolB, C-terminal domain"/>
    <property type="match status" value="2"/>
</dbReference>
<dbReference type="STRING" id="351605.Gura_0496"/>
<dbReference type="EMBL" id="CP000698">
    <property type="protein sequence ID" value="ABQ24711.1"/>
    <property type="molecule type" value="Genomic_DNA"/>
</dbReference>
<dbReference type="NCBIfam" id="NF033510">
    <property type="entry name" value="Ca_tandemer"/>
    <property type="match status" value="1"/>
</dbReference>
<dbReference type="GO" id="GO:0000272">
    <property type="term" value="P:polysaccharide catabolic process"/>
    <property type="evidence" value="ECO:0007669"/>
    <property type="project" value="InterPro"/>
</dbReference>
<evidence type="ECO:0000313" key="1">
    <source>
        <dbReference type="EMBL" id="ABQ24711.1"/>
    </source>
</evidence>
<dbReference type="Pfam" id="PF09136">
    <property type="entry name" value="Glucodextran_B"/>
    <property type="match status" value="2"/>
</dbReference>
<dbReference type="InterPro" id="IPR036439">
    <property type="entry name" value="Dockerin_dom_sf"/>
</dbReference>
<dbReference type="InterPro" id="IPR011042">
    <property type="entry name" value="6-blade_b-propeller_TolB-like"/>
</dbReference>
<sequence length="937" mass="95028">MIHSTRNLLAILVVSLFVAVISLPGITSAAVAPKISTLTPVKRDMVAPVRIAMDSSGNYYVTDPRSRGVLKFNAYGRLVKTIPTAGVPLGVAVAANGNVIVTQGTYVSILDPDGVELAKLGSGVGQFAKANGVTIDGNGYIYVTDGGLHLVRVFNASGASVTQFGGKGVATQSVPLNGLFNDPTAIAYEKAHNQIAVADTLNGRIQFFDAATYAWVKTIGKIGDAPLSFVSPQGIVFEYANATTLMRMYVVDTWKNTMQVIDTEASAAGNFLSLIGCGTVSFQYGMCGGVADGQLQLPSDVAFDAVNGRLLVVNGAGNIQILGVDGGSSPFDNIPPVLTLNTVPSNTNQANLAISGTADVGVELKVTVSTSAVAGPINHASTPWDTTITGLNFGSNLITVTATDAAGNVATKQVNVIYSLPAPALSITTASNIMTNTSGQTINGTVDAGATVTVVNAATGASGAAVVNGTTWSYEATQLVEGANNITVTATQPSSAAATATITVVRDTVQPVLTVSALANGSSSSVLTQNIAGTVADLHPGTVTVTVNTVPTTVNGSTFSVPANLQVGPNTVTVQAVDLAGNASFTNTRTIYYDPATPVVSITTPPSPADNSYVKTSTVGMSGTVTPAASTITVNGVSVVVDASGYWPAGGGTTPVTLTSGINTLEVVATSGTKSSSMKRSVIYDPSLPVLAITSPAQDIATNQPNMNIAGTVSDVGSAVTLAATVNGAAVSPAPVVTNGAYNFNATFGPVEGPYSVVVTATDAADNVTTLPPRSITYDITPPALTLDPVYAGYPKTISGTVELQAGVTVADGAASFPVTIVNGSPNATWSADLSAGNYNPSTIKITATDPAGNPSVRTGLTYTPPIGDINGDGPVNILDARYALQCVVGLATPTAAEILRGDIGPLLNGKANPDGKIDLVDAMLILRKALGDPVSW</sequence>
<keyword evidence="2" id="KW-1185">Reference proteome</keyword>
<dbReference type="Proteomes" id="UP000006695">
    <property type="component" value="Chromosome"/>
</dbReference>
<dbReference type="CDD" id="cd05819">
    <property type="entry name" value="NHL"/>
    <property type="match status" value="1"/>
</dbReference>
<dbReference type="SUPFAM" id="SSF63829">
    <property type="entry name" value="Calcium-dependent phosphotriesterase"/>
    <property type="match status" value="1"/>
</dbReference>
<dbReference type="PANTHER" id="PTHR24104">
    <property type="entry name" value="E3 UBIQUITIN-PROTEIN LIGASE NHLRC1-RELATED"/>
    <property type="match status" value="1"/>
</dbReference>
<dbReference type="KEGG" id="gur:Gura_0496"/>
<dbReference type="Gene3D" id="2.60.40.10">
    <property type="entry name" value="Immunoglobulins"/>
    <property type="match status" value="6"/>
</dbReference>
<dbReference type="GO" id="GO:0008270">
    <property type="term" value="F:zinc ion binding"/>
    <property type="evidence" value="ECO:0007669"/>
    <property type="project" value="UniProtKB-KW"/>
</dbReference>
<dbReference type="Gene3D" id="1.10.1330.10">
    <property type="entry name" value="Dockerin domain"/>
    <property type="match status" value="1"/>
</dbReference>
<dbReference type="InterPro" id="IPR013783">
    <property type="entry name" value="Ig-like_fold"/>
</dbReference>
<dbReference type="HOGENOM" id="CLU_322049_0_0_7"/>
<dbReference type="PANTHER" id="PTHR24104:SF25">
    <property type="entry name" value="PROTEIN LIN-41"/>
    <property type="match status" value="1"/>
</dbReference>
<dbReference type="RefSeq" id="WP_011937436.1">
    <property type="nucleotide sequence ID" value="NC_009483.1"/>
</dbReference>
<dbReference type="SUPFAM" id="SSF63446">
    <property type="entry name" value="Type I dockerin domain"/>
    <property type="match status" value="1"/>
</dbReference>
<organism evidence="1 2">
    <name type="scientific">Geotalea uraniireducens (strain Rf4)</name>
    <name type="common">Geobacter uraniireducens</name>
    <dbReference type="NCBI Taxonomy" id="351605"/>
    <lineage>
        <taxon>Bacteria</taxon>
        <taxon>Pseudomonadati</taxon>
        <taxon>Thermodesulfobacteriota</taxon>
        <taxon>Desulfuromonadia</taxon>
        <taxon>Geobacterales</taxon>
        <taxon>Geobacteraceae</taxon>
        <taxon>Geotalea</taxon>
    </lineage>
</organism>
<protein>
    <submittedName>
        <fullName evidence="1">NHL repeat containing protein</fullName>
    </submittedName>
</protein>
<gene>
    <name evidence="1" type="ordered locus">Gura_0496</name>
</gene>
<dbReference type="InterPro" id="IPR050952">
    <property type="entry name" value="TRIM-NHL_E3_ligases"/>
</dbReference>
<accession>A5GCI2</accession>